<dbReference type="AlphaFoldDB" id="S0FUN2"/>
<accession>S0FUN2</accession>
<dbReference type="NCBIfam" id="TIGR01603">
    <property type="entry name" value="maj_tail_phi13"/>
    <property type="match status" value="1"/>
</dbReference>
<evidence type="ECO:0000313" key="2">
    <source>
        <dbReference type="Proteomes" id="UP000014155"/>
    </source>
</evidence>
<proteinExistence type="predicted"/>
<reference evidence="1 2" key="1">
    <citation type="journal article" date="2013" name="Genome Announc.">
        <title>Draft Genome Sequence of the Cellulolytic, Mesophilic, Anaerobic Bacterium Clostridium termitidis Strain CT1112 (DSM 5398).</title>
        <authorList>
            <person name="Lal S."/>
            <person name="Ramachandran U."/>
            <person name="Zhang X."/>
            <person name="Munir R."/>
            <person name="Sparling R."/>
            <person name="Levin D.B."/>
        </authorList>
    </citation>
    <scope>NUCLEOTIDE SEQUENCE [LARGE SCALE GENOMIC DNA]</scope>
    <source>
        <strain evidence="1 2">CT1112</strain>
    </source>
</reference>
<dbReference type="eggNOG" id="COG5492">
    <property type="taxonomic scope" value="Bacteria"/>
</dbReference>
<gene>
    <name evidence="1" type="ORF">CTER_5106</name>
</gene>
<dbReference type="STRING" id="1195236.CTER_5106"/>
<dbReference type="InterPro" id="IPR006490">
    <property type="entry name" value="Maj_tail_phi13"/>
</dbReference>
<name>S0FUN2_RUMCE</name>
<dbReference type="EMBL" id="AORV01000008">
    <property type="protein sequence ID" value="EMS74026.1"/>
    <property type="molecule type" value="Genomic_DNA"/>
</dbReference>
<dbReference type="PATRIC" id="fig|1195236.3.peg.220"/>
<dbReference type="RefSeq" id="WP_004623055.1">
    <property type="nucleotide sequence ID" value="NZ_AORV01000008.1"/>
</dbReference>
<protein>
    <submittedName>
        <fullName evidence="1">Phage major tail protein, phi13 family</fullName>
    </submittedName>
</protein>
<evidence type="ECO:0000313" key="1">
    <source>
        <dbReference type="EMBL" id="EMS74026.1"/>
    </source>
</evidence>
<organism evidence="1 2">
    <name type="scientific">Ruminiclostridium cellobioparum subsp. termitidis CT1112</name>
    <dbReference type="NCBI Taxonomy" id="1195236"/>
    <lineage>
        <taxon>Bacteria</taxon>
        <taxon>Bacillati</taxon>
        <taxon>Bacillota</taxon>
        <taxon>Clostridia</taxon>
        <taxon>Eubacteriales</taxon>
        <taxon>Oscillospiraceae</taxon>
        <taxon>Ruminiclostridium</taxon>
    </lineage>
</organism>
<comment type="caution">
    <text evidence="1">The sequence shown here is derived from an EMBL/GenBank/DDBJ whole genome shotgun (WGS) entry which is preliminary data.</text>
</comment>
<dbReference type="Proteomes" id="UP000014155">
    <property type="component" value="Unassembled WGS sequence"/>
</dbReference>
<keyword evidence="2" id="KW-1185">Reference proteome</keyword>
<sequence length="191" mass="20504">MAVIGLKNPIYSKYAETNGTITYNSGKVMAKAIKADLSIDIADAILYADDGAAESVKQFSKGTIALQVDDLEDEVKADLYGHKLVNAEIEGDSTTKMLVAGGGDTGAYVGVGFYASRVVQGVIKYRAIWLTKVQFGIPAESYETKGEKVSFQTPTTTGTIMLNSEGDWKKEVTVDTEATARVWLNSMANIA</sequence>